<dbReference type="Pfam" id="PF19029">
    <property type="entry name" value="DUF883_C"/>
    <property type="match status" value="1"/>
</dbReference>
<dbReference type="EMBL" id="CP000089">
    <property type="protein sequence ID" value="AAZ44819.1"/>
    <property type="molecule type" value="Genomic_DNA"/>
</dbReference>
<dbReference type="InterPro" id="IPR010279">
    <property type="entry name" value="YqjD/ElaB"/>
</dbReference>
<evidence type="ECO:0000256" key="1">
    <source>
        <dbReference type="ARBA" id="ARBA00004377"/>
    </source>
</evidence>
<keyword evidence="6 8" id="KW-1133">Transmembrane helix</keyword>
<dbReference type="eggNOG" id="COG4575">
    <property type="taxonomic scope" value="Bacteria"/>
</dbReference>
<keyword evidence="7 8" id="KW-0472">Membrane</keyword>
<feature type="domain" description="DUF883" evidence="9">
    <location>
        <begin position="12"/>
        <end position="61"/>
    </location>
</feature>
<gene>
    <name evidence="11" type="ordered locus">Daro_0060</name>
</gene>
<evidence type="ECO:0000313" key="11">
    <source>
        <dbReference type="EMBL" id="AAZ44819.1"/>
    </source>
</evidence>
<comment type="subcellular location">
    <subcellularLocation>
        <location evidence="1">Cell inner membrane</location>
        <topology evidence="1">Single-pass membrane protein</topology>
    </subcellularLocation>
</comment>
<evidence type="ECO:0000256" key="7">
    <source>
        <dbReference type="ARBA" id="ARBA00023136"/>
    </source>
</evidence>
<dbReference type="InterPro" id="IPR043605">
    <property type="entry name" value="DUF883_C"/>
</dbReference>
<name>Q47K12_DECAR</name>
<dbReference type="PANTHER" id="PTHR35893:SF3">
    <property type="entry name" value="INNER MEMBRANE PROTEIN"/>
    <property type="match status" value="1"/>
</dbReference>
<keyword evidence="4" id="KW-0997">Cell inner membrane</keyword>
<dbReference type="STRING" id="159087.Daro_0060"/>
<feature type="transmembrane region" description="Helical" evidence="8">
    <location>
        <begin position="84"/>
        <end position="102"/>
    </location>
</feature>
<dbReference type="PANTHER" id="PTHR35893">
    <property type="entry name" value="INNER MEMBRANE PROTEIN-RELATED"/>
    <property type="match status" value="1"/>
</dbReference>
<reference evidence="11" key="1">
    <citation type="submission" date="2005-08" db="EMBL/GenBank/DDBJ databases">
        <title>Complete sequence of Dechloromonas aromatica RCB.</title>
        <authorList>
            <person name="Salinero K.K."/>
            <person name="Copeland A."/>
            <person name="Lucas S."/>
            <person name="Lapidus A."/>
            <person name="Barry K."/>
            <person name="Detter J.C."/>
            <person name="Glavina T."/>
            <person name="Hammon N."/>
            <person name="Israni S."/>
            <person name="Pitluck S."/>
            <person name="Di Bartolo G."/>
            <person name="Trong S."/>
            <person name="Schmutz J."/>
            <person name="Larimer F."/>
            <person name="Land M."/>
            <person name="Ivanova N."/>
            <person name="Richardson P."/>
        </authorList>
    </citation>
    <scope>NUCLEOTIDE SEQUENCE</scope>
    <source>
        <strain evidence="11">RCB</strain>
    </source>
</reference>
<evidence type="ECO:0008006" key="12">
    <source>
        <dbReference type="Google" id="ProtNLM"/>
    </source>
</evidence>
<dbReference type="GO" id="GO:0043022">
    <property type="term" value="F:ribosome binding"/>
    <property type="evidence" value="ECO:0007669"/>
    <property type="project" value="InterPro"/>
</dbReference>
<evidence type="ECO:0000259" key="9">
    <source>
        <dbReference type="Pfam" id="PF05957"/>
    </source>
</evidence>
<evidence type="ECO:0000256" key="8">
    <source>
        <dbReference type="SAM" id="Phobius"/>
    </source>
</evidence>
<dbReference type="Pfam" id="PF05957">
    <property type="entry name" value="DUF883"/>
    <property type="match status" value="1"/>
</dbReference>
<keyword evidence="3" id="KW-1003">Cell membrane</keyword>
<evidence type="ECO:0000256" key="3">
    <source>
        <dbReference type="ARBA" id="ARBA00022475"/>
    </source>
</evidence>
<proteinExistence type="inferred from homology"/>
<dbReference type="InterPro" id="IPR043604">
    <property type="entry name" value="DUF883_N"/>
</dbReference>
<dbReference type="AlphaFoldDB" id="Q47K12"/>
<evidence type="ECO:0000256" key="6">
    <source>
        <dbReference type="ARBA" id="ARBA00022989"/>
    </source>
</evidence>
<evidence type="ECO:0000256" key="4">
    <source>
        <dbReference type="ARBA" id="ARBA00022519"/>
    </source>
</evidence>
<dbReference type="KEGG" id="dar:Daro_0060"/>
<dbReference type="GO" id="GO:0005886">
    <property type="term" value="C:plasma membrane"/>
    <property type="evidence" value="ECO:0007669"/>
    <property type="project" value="UniProtKB-SubCell"/>
</dbReference>
<accession>Q47K12</accession>
<feature type="domain" description="DUF883" evidence="10">
    <location>
        <begin position="75"/>
        <end position="104"/>
    </location>
</feature>
<protein>
    <recommendedName>
        <fullName evidence="12">DUF883 domain-containing protein</fullName>
    </recommendedName>
</protein>
<evidence type="ECO:0000256" key="5">
    <source>
        <dbReference type="ARBA" id="ARBA00022692"/>
    </source>
</evidence>
<dbReference type="HOGENOM" id="CLU_132623_0_2_4"/>
<sequence length="104" mass="10974">MSNVTDLGNSQKIVADMKAVVSDAEEIFRETAGVAGDKMLDVRQRISDRLGAAKVRVADAEAAILAKTKAAACATDTCVRDKPWQFVGIAAGVGLLLGILMARR</sequence>
<organism evidence="11">
    <name type="scientific">Dechloromonas aromatica (strain RCB)</name>
    <dbReference type="NCBI Taxonomy" id="159087"/>
    <lineage>
        <taxon>Bacteria</taxon>
        <taxon>Pseudomonadati</taxon>
        <taxon>Pseudomonadota</taxon>
        <taxon>Betaproteobacteria</taxon>
        <taxon>Rhodocyclales</taxon>
        <taxon>Azonexaceae</taxon>
        <taxon>Dechloromonas</taxon>
    </lineage>
</organism>
<comment type="similarity">
    <text evidence="2">Belongs to the ElaB/YgaM/YqjD family.</text>
</comment>
<dbReference type="OrthoDB" id="9181874at2"/>
<evidence type="ECO:0000256" key="2">
    <source>
        <dbReference type="ARBA" id="ARBA00010423"/>
    </source>
</evidence>
<evidence type="ECO:0000259" key="10">
    <source>
        <dbReference type="Pfam" id="PF19029"/>
    </source>
</evidence>
<keyword evidence="5 8" id="KW-0812">Transmembrane</keyword>